<feature type="modified residue" description="4-aspartylphosphate" evidence="2">
    <location>
        <position position="65"/>
    </location>
</feature>
<dbReference type="InterPro" id="IPR036388">
    <property type="entry name" value="WH-like_DNA-bd_sf"/>
</dbReference>
<dbReference type="InterPro" id="IPR000792">
    <property type="entry name" value="Tscrpt_reg_LuxR_C"/>
</dbReference>
<evidence type="ECO:0000256" key="2">
    <source>
        <dbReference type="PROSITE-ProRule" id="PRU00169"/>
    </source>
</evidence>
<evidence type="ECO:0000256" key="1">
    <source>
        <dbReference type="ARBA" id="ARBA00023125"/>
    </source>
</evidence>
<dbReference type="Pfam" id="PF00196">
    <property type="entry name" value="GerE"/>
    <property type="match status" value="1"/>
</dbReference>
<name>A0A852RDJ1_9ACTN</name>
<dbReference type="PANTHER" id="PTHR43214">
    <property type="entry name" value="TWO-COMPONENT RESPONSE REGULATOR"/>
    <property type="match status" value="1"/>
</dbReference>
<dbReference type="SUPFAM" id="SSF52172">
    <property type="entry name" value="CheY-like"/>
    <property type="match status" value="1"/>
</dbReference>
<gene>
    <name evidence="5" type="ORF">BJ958_004629</name>
</gene>
<keyword evidence="1 5" id="KW-0238">DNA-binding</keyword>
<dbReference type="RefSeq" id="WP_246319092.1">
    <property type="nucleotide sequence ID" value="NZ_BAABEF010000001.1"/>
</dbReference>
<organism evidence="5 6">
    <name type="scientific">Nocardioides kongjuensis</name>
    <dbReference type="NCBI Taxonomy" id="349522"/>
    <lineage>
        <taxon>Bacteria</taxon>
        <taxon>Bacillati</taxon>
        <taxon>Actinomycetota</taxon>
        <taxon>Actinomycetes</taxon>
        <taxon>Propionibacteriales</taxon>
        <taxon>Nocardioidaceae</taxon>
        <taxon>Nocardioides</taxon>
    </lineage>
</organism>
<dbReference type="EMBL" id="JACCBF010000001">
    <property type="protein sequence ID" value="NYD33083.1"/>
    <property type="molecule type" value="Genomic_DNA"/>
</dbReference>
<dbReference type="PROSITE" id="PS50110">
    <property type="entry name" value="RESPONSE_REGULATORY"/>
    <property type="match status" value="1"/>
</dbReference>
<reference evidence="5 6" key="1">
    <citation type="submission" date="2020-07" db="EMBL/GenBank/DDBJ databases">
        <title>Sequencing the genomes of 1000 actinobacteria strains.</title>
        <authorList>
            <person name="Klenk H.-P."/>
        </authorList>
    </citation>
    <scope>NUCLEOTIDE SEQUENCE [LARGE SCALE GENOMIC DNA]</scope>
    <source>
        <strain evidence="5 6">DSM 19082</strain>
    </source>
</reference>
<dbReference type="Gene3D" id="3.40.50.2300">
    <property type="match status" value="1"/>
</dbReference>
<dbReference type="GO" id="GO:0003677">
    <property type="term" value="F:DNA binding"/>
    <property type="evidence" value="ECO:0007669"/>
    <property type="project" value="UniProtKB-KW"/>
</dbReference>
<dbReference type="InterPro" id="IPR039420">
    <property type="entry name" value="WalR-like"/>
</dbReference>
<dbReference type="Pfam" id="PF00072">
    <property type="entry name" value="Response_reg"/>
    <property type="match status" value="1"/>
</dbReference>
<feature type="domain" description="HTH luxR-type" evidence="3">
    <location>
        <begin position="157"/>
        <end position="222"/>
    </location>
</feature>
<evidence type="ECO:0000259" key="4">
    <source>
        <dbReference type="PROSITE" id="PS50110"/>
    </source>
</evidence>
<dbReference type="PRINTS" id="PR00038">
    <property type="entry name" value="HTHLUXR"/>
</dbReference>
<accession>A0A852RDJ1</accession>
<evidence type="ECO:0000259" key="3">
    <source>
        <dbReference type="PROSITE" id="PS50043"/>
    </source>
</evidence>
<dbReference type="SUPFAM" id="SSF46894">
    <property type="entry name" value="C-terminal effector domain of the bipartite response regulators"/>
    <property type="match status" value="1"/>
</dbReference>
<protein>
    <submittedName>
        <fullName evidence="5">DNA-binding NarL/FixJ family response regulator</fullName>
    </submittedName>
</protein>
<evidence type="ECO:0000313" key="6">
    <source>
        <dbReference type="Proteomes" id="UP000582231"/>
    </source>
</evidence>
<proteinExistence type="predicted"/>
<dbReference type="GO" id="GO:0006355">
    <property type="term" value="P:regulation of DNA-templated transcription"/>
    <property type="evidence" value="ECO:0007669"/>
    <property type="project" value="InterPro"/>
</dbReference>
<evidence type="ECO:0000313" key="5">
    <source>
        <dbReference type="EMBL" id="NYD33083.1"/>
    </source>
</evidence>
<dbReference type="InterPro" id="IPR001789">
    <property type="entry name" value="Sig_transdc_resp-reg_receiver"/>
</dbReference>
<dbReference type="AlphaFoldDB" id="A0A852RDJ1"/>
<keyword evidence="2" id="KW-0597">Phosphoprotein</keyword>
<dbReference type="SMART" id="SM00421">
    <property type="entry name" value="HTH_LUXR"/>
    <property type="match status" value="1"/>
</dbReference>
<sequence>MSTGRPRPMRITIIDDHALFAESVSLTLEAEGYAVRRIDLTDEHTTLATVLATALRSAPRVILLDLDLGRVGDGMRLITPLAAAGIAVVVVTGSGESARRGECLRRGAKAVLVKTCPLHEVVATVRRARDGLPLMNAQERGSLIELALHDRDEVRDIRTRLDRLTRREMEVLGALMRGAPVREIARDSVVSEATVRTQVKSILAKMEMSSQLAAVGAAYKVGWHPPQG</sequence>
<comment type="caution">
    <text evidence="5">The sequence shown here is derived from an EMBL/GenBank/DDBJ whole genome shotgun (WGS) entry which is preliminary data.</text>
</comment>
<dbReference type="InterPro" id="IPR016032">
    <property type="entry name" value="Sig_transdc_resp-reg_C-effctor"/>
</dbReference>
<dbReference type="GO" id="GO:0000160">
    <property type="term" value="P:phosphorelay signal transduction system"/>
    <property type="evidence" value="ECO:0007669"/>
    <property type="project" value="InterPro"/>
</dbReference>
<dbReference type="Proteomes" id="UP000582231">
    <property type="component" value="Unassembled WGS sequence"/>
</dbReference>
<dbReference type="Gene3D" id="1.10.10.10">
    <property type="entry name" value="Winged helix-like DNA-binding domain superfamily/Winged helix DNA-binding domain"/>
    <property type="match status" value="1"/>
</dbReference>
<dbReference type="PROSITE" id="PS50043">
    <property type="entry name" value="HTH_LUXR_2"/>
    <property type="match status" value="1"/>
</dbReference>
<feature type="domain" description="Response regulatory" evidence="4">
    <location>
        <begin position="10"/>
        <end position="129"/>
    </location>
</feature>
<dbReference type="SMART" id="SM00448">
    <property type="entry name" value="REC"/>
    <property type="match status" value="1"/>
</dbReference>
<dbReference type="InterPro" id="IPR011006">
    <property type="entry name" value="CheY-like_superfamily"/>
</dbReference>
<keyword evidence="6" id="KW-1185">Reference proteome</keyword>